<name>A2FNK0_TRIV3</name>
<dbReference type="EMBL" id="DS113908">
    <property type="protein sequence ID" value="EAX93500.1"/>
    <property type="molecule type" value="Genomic_DNA"/>
</dbReference>
<dbReference type="RefSeq" id="XP_001306430.1">
    <property type="nucleotide sequence ID" value="XM_001306429.1"/>
</dbReference>
<proteinExistence type="predicted"/>
<reference evidence="1" key="2">
    <citation type="journal article" date="2007" name="Science">
        <title>Draft genome sequence of the sexually transmitted pathogen Trichomonas vaginalis.</title>
        <authorList>
            <person name="Carlton J.M."/>
            <person name="Hirt R.P."/>
            <person name="Silva J.C."/>
            <person name="Delcher A.L."/>
            <person name="Schatz M."/>
            <person name="Zhao Q."/>
            <person name="Wortman J.R."/>
            <person name="Bidwell S.L."/>
            <person name="Alsmark U.C.M."/>
            <person name="Besteiro S."/>
            <person name="Sicheritz-Ponten T."/>
            <person name="Noel C.J."/>
            <person name="Dacks J.B."/>
            <person name="Foster P.G."/>
            <person name="Simillion C."/>
            <person name="Van de Peer Y."/>
            <person name="Miranda-Saavedra D."/>
            <person name="Barton G.J."/>
            <person name="Westrop G.D."/>
            <person name="Mueller S."/>
            <person name="Dessi D."/>
            <person name="Fiori P.L."/>
            <person name="Ren Q."/>
            <person name="Paulsen I."/>
            <person name="Zhang H."/>
            <person name="Bastida-Corcuera F.D."/>
            <person name="Simoes-Barbosa A."/>
            <person name="Brown M.T."/>
            <person name="Hayes R.D."/>
            <person name="Mukherjee M."/>
            <person name="Okumura C.Y."/>
            <person name="Schneider R."/>
            <person name="Smith A.J."/>
            <person name="Vanacova S."/>
            <person name="Villalvazo M."/>
            <person name="Haas B.J."/>
            <person name="Pertea M."/>
            <person name="Feldblyum T.V."/>
            <person name="Utterback T.R."/>
            <person name="Shu C.L."/>
            <person name="Osoegawa K."/>
            <person name="de Jong P.J."/>
            <person name="Hrdy I."/>
            <person name="Horvathova L."/>
            <person name="Zubacova Z."/>
            <person name="Dolezal P."/>
            <person name="Malik S.B."/>
            <person name="Logsdon J.M. Jr."/>
            <person name="Henze K."/>
            <person name="Gupta A."/>
            <person name="Wang C.C."/>
            <person name="Dunne R.L."/>
            <person name="Upcroft J.A."/>
            <person name="Upcroft P."/>
            <person name="White O."/>
            <person name="Salzberg S.L."/>
            <person name="Tang P."/>
            <person name="Chiu C.-H."/>
            <person name="Lee Y.-S."/>
            <person name="Embley T.M."/>
            <person name="Coombs G.H."/>
            <person name="Mottram J.C."/>
            <person name="Tachezy J."/>
            <person name="Fraser-Liggett C.M."/>
            <person name="Johnson P.J."/>
        </authorList>
    </citation>
    <scope>NUCLEOTIDE SEQUENCE [LARGE SCALE GENOMIC DNA]</scope>
    <source>
        <strain evidence="1">G3</strain>
    </source>
</reference>
<dbReference type="Proteomes" id="UP000001542">
    <property type="component" value="Unassembled WGS sequence"/>
</dbReference>
<protein>
    <submittedName>
        <fullName evidence="1">Uncharacterized protein</fullName>
    </submittedName>
</protein>
<dbReference type="VEuPathDB" id="TrichDB:TVAGG3_0735800"/>
<dbReference type="VEuPathDB" id="TrichDB:TVAG_132170"/>
<dbReference type="KEGG" id="tva:4751217"/>
<accession>A2FNK0</accession>
<gene>
    <name evidence="1" type="ORF">TVAG_132170</name>
</gene>
<organism evidence="1 2">
    <name type="scientific">Trichomonas vaginalis (strain ATCC PRA-98 / G3)</name>
    <dbReference type="NCBI Taxonomy" id="412133"/>
    <lineage>
        <taxon>Eukaryota</taxon>
        <taxon>Metamonada</taxon>
        <taxon>Parabasalia</taxon>
        <taxon>Trichomonadida</taxon>
        <taxon>Trichomonadidae</taxon>
        <taxon>Trichomonas</taxon>
    </lineage>
</organism>
<dbReference type="AlphaFoldDB" id="A2FNK0"/>
<evidence type="ECO:0000313" key="2">
    <source>
        <dbReference type="Proteomes" id="UP000001542"/>
    </source>
</evidence>
<sequence length="63" mass="7347">MSLLGKEFVTEFGEFVTFTTEEHGNPEYKEPFQEFVSLSEVPIEQTRNYQQISQAVENTKTQQ</sequence>
<dbReference type="InParanoid" id="A2FNK0"/>
<keyword evidence="2" id="KW-1185">Reference proteome</keyword>
<reference evidence="1" key="1">
    <citation type="submission" date="2006-10" db="EMBL/GenBank/DDBJ databases">
        <authorList>
            <person name="Amadeo P."/>
            <person name="Zhao Q."/>
            <person name="Wortman J."/>
            <person name="Fraser-Liggett C."/>
            <person name="Carlton J."/>
        </authorList>
    </citation>
    <scope>NUCLEOTIDE SEQUENCE</scope>
    <source>
        <strain evidence="1">G3</strain>
    </source>
</reference>
<evidence type="ECO:0000313" key="1">
    <source>
        <dbReference type="EMBL" id="EAX93500.1"/>
    </source>
</evidence>